<protein>
    <submittedName>
        <fullName evidence="5">Shikimate dehydrogenase</fullName>
        <ecNumber evidence="5">1.1.1.25</ecNumber>
    </submittedName>
</protein>
<evidence type="ECO:0000259" key="4">
    <source>
        <dbReference type="Pfam" id="PF08501"/>
    </source>
</evidence>
<dbReference type="InterPro" id="IPR022893">
    <property type="entry name" value="Shikimate_DH_fam"/>
</dbReference>
<gene>
    <name evidence="5" type="primary">aroE</name>
    <name evidence="5" type="ORF">D6B99_09505</name>
</gene>
<dbReference type="GO" id="GO:0009073">
    <property type="term" value="P:aromatic amino acid family biosynthetic process"/>
    <property type="evidence" value="ECO:0007669"/>
    <property type="project" value="UniProtKB-KW"/>
</dbReference>
<dbReference type="SUPFAM" id="SSF51735">
    <property type="entry name" value="NAD(P)-binding Rossmann-fold domains"/>
    <property type="match status" value="1"/>
</dbReference>
<keyword evidence="3" id="KW-0028">Amino-acid biosynthesis</keyword>
<sequence>MNKYGILGFPLSHSFSQKYFHQKFLKEGIENALFENYEIADIAGVSSLIQDPDLKGFCITIPHKKNILPYLSESTDAVKKMGACNCVNIRNGKLFGYNTDVIGFEKSFIPQLKSHDTKALILGTGGAAAAVQFVLEKLEIDYKFVSRNKTAGNFSYEELDKNILDNYKIIINCSPLGTFPKIDEKPPIPYQFISSAHYLFDLVYNPPLTKFLSLGKEKGARVQNGYEMLKIQAEENWRIWNKT</sequence>
<dbReference type="EMBL" id="CP032489">
    <property type="protein sequence ID" value="AYD47804.1"/>
    <property type="molecule type" value="Genomic_DNA"/>
</dbReference>
<proteinExistence type="predicted"/>
<dbReference type="Gene3D" id="3.40.50.10860">
    <property type="entry name" value="Leucine Dehydrogenase, chain A, domain 1"/>
    <property type="match status" value="1"/>
</dbReference>
<evidence type="ECO:0000256" key="3">
    <source>
        <dbReference type="ARBA" id="ARBA00023141"/>
    </source>
</evidence>
<organism evidence="5 6">
    <name type="scientific">Arachidicoccus soli</name>
    <dbReference type="NCBI Taxonomy" id="2341117"/>
    <lineage>
        <taxon>Bacteria</taxon>
        <taxon>Pseudomonadati</taxon>
        <taxon>Bacteroidota</taxon>
        <taxon>Chitinophagia</taxon>
        <taxon>Chitinophagales</taxon>
        <taxon>Chitinophagaceae</taxon>
        <taxon>Arachidicoccus</taxon>
    </lineage>
</organism>
<dbReference type="PANTHER" id="PTHR21089">
    <property type="entry name" value="SHIKIMATE DEHYDROGENASE"/>
    <property type="match status" value="1"/>
</dbReference>
<feature type="domain" description="Shikimate dehydrogenase substrate binding N-terminal" evidence="4">
    <location>
        <begin position="6"/>
        <end position="87"/>
    </location>
</feature>
<keyword evidence="6" id="KW-1185">Reference proteome</keyword>
<dbReference type="InterPro" id="IPR036291">
    <property type="entry name" value="NAD(P)-bd_dom_sf"/>
</dbReference>
<dbReference type="Proteomes" id="UP000266118">
    <property type="component" value="Chromosome"/>
</dbReference>
<comment type="pathway">
    <text evidence="1">Metabolic intermediate biosynthesis; chorismate biosynthesis; chorismate from D-erythrose 4-phosphate and phosphoenolpyruvate: step 4/7.</text>
</comment>
<dbReference type="PANTHER" id="PTHR21089:SF1">
    <property type="entry name" value="BIFUNCTIONAL 3-DEHYDROQUINATE DEHYDRATASE_SHIKIMATE DEHYDROGENASE, CHLOROPLASTIC"/>
    <property type="match status" value="1"/>
</dbReference>
<keyword evidence="3" id="KW-0057">Aromatic amino acid biosynthesis</keyword>
<evidence type="ECO:0000256" key="1">
    <source>
        <dbReference type="ARBA" id="ARBA00004871"/>
    </source>
</evidence>
<dbReference type="Pfam" id="PF08501">
    <property type="entry name" value="Shikimate_dh_N"/>
    <property type="match status" value="1"/>
</dbReference>
<dbReference type="GO" id="GO:0005829">
    <property type="term" value="C:cytosol"/>
    <property type="evidence" value="ECO:0007669"/>
    <property type="project" value="TreeGrafter"/>
</dbReference>
<dbReference type="GO" id="GO:0004764">
    <property type="term" value="F:shikimate 3-dehydrogenase (NADP+) activity"/>
    <property type="evidence" value="ECO:0007669"/>
    <property type="project" value="UniProtKB-EC"/>
</dbReference>
<dbReference type="Gene3D" id="3.40.50.720">
    <property type="entry name" value="NAD(P)-binding Rossmann-like Domain"/>
    <property type="match status" value="1"/>
</dbReference>
<dbReference type="AlphaFoldDB" id="A0A386HRA1"/>
<dbReference type="OrthoDB" id="9792692at2"/>
<dbReference type="InterPro" id="IPR046346">
    <property type="entry name" value="Aminoacid_DH-like_N_sf"/>
</dbReference>
<dbReference type="KEGG" id="ark:D6B99_09505"/>
<dbReference type="GO" id="GO:0009423">
    <property type="term" value="P:chorismate biosynthetic process"/>
    <property type="evidence" value="ECO:0007669"/>
    <property type="project" value="TreeGrafter"/>
</dbReference>
<evidence type="ECO:0000313" key="5">
    <source>
        <dbReference type="EMBL" id="AYD47804.1"/>
    </source>
</evidence>
<dbReference type="InterPro" id="IPR013708">
    <property type="entry name" value="Shikimate_DH-bd_N"/>
</dbReference>
<dbReference type="CDD" id="cd01065">
    <property type="entry name" value="NAD_bind_Shikimate_DH"/>
    <property type="match status" value="1"/>
</dbReference>
<dbReference type="SUPFAM" id="SSF53223">
    <property type="entry name" value="Aminoacid dehydrogenase-like, N-terminal domain"/>
    <property type="match status" value="1"/>
</dbReference>
<name>A0A386HRA1_9BACT</name>
<dbReference type="RefSeq" id="WP_119987469.1">
    <property type="nucleotide sequence ID" value="NZ_CP032489.1"/>
</dbReference>
<keyword evidence="2 5" id="KW-0560">Oxidoreductase</keyword>
<dbReference type="EC" id="1.1.1.25" evidence="5"/>
<dbReference type="GO" id="GO:0050661">
    <property type="term" value="F:NADP binding"/>
    <property type="evidence" value="ECO:0007669"/>
    <property type="project" value="TreeGrafter"/>
</dbReference>
<reference evidence="5 6" key="1">
    <citation type="submission" date="2018-09" db="EMBL/GenBank/DDBJ databases">
        <title>Arachidicoccus sp. nov., a bacterium isolated from soil.</title>
        <authorList>
            <person name="Weon H.-Y."/>
            <person name="Kwon S.-W."/>
            <person name="Lee S.A."/>
        </authorList>
    </citation>
    <scope>NUCLEOTIDE SEQUENCE [LARGE SCALE GENOMIC DNA]</scope>
    <source>
        <strain evidence="5 6">KIS59-12</strain>
    </source>
</reference>
<evidence type="ECO:0000256" key="2">
    <source>
        <dbReference type="ARBA" id="ARBA00023002"/>
    </source>
</evidence>
<evidence type="ECO:0000313" key="6">
    <source>
        <dbReference type="Proteomes" id="UP000266118"/>
    </source>
</evidence>
<dbReference type="GO" id="GO:0019632">
    <property type="term" value="P:shikimate metabolic process"/>
    <property type="evidence" value="ECO:0007669"/>
    <property type="project" value="TreeGrafter"/>
</dbReference>
<accession>A0A386HRA1</accession>